<reference evidence="4 5" key="1">
    <citation type="journal article" date="2018" name="Mol. Ecol.">
        <title>The obligate alkalophilic soda-lake fungus Sodiomyces alkalinus has shifted to a protein diet.</title>
        <authorList>
            <person name="Grum-Grzhimaylo A.A."/>
            <person name="Falkoski D.L."/>
            <person name="van den Heuvel J."/>
            <person name="Valero-Jimenez C.A."/>
            <person name="Min B."/>
            <person name="Choi I.G."/>
            <person name="Lipzen A."/>
            <person name="Daum C.G."/>
            <person name="Aanen D.K."/>
            <person name="Tsang A."/>
            <person name="Henrissat B."/>
            <person name="Bilanenko E.N."/>
            <person name="de Vries R.P."/>
            <person name="van Kan J.A.L."/>
            <person name="Grigoriev I.V."/>
            <person name="Debets A.J.M."/>
        </authorList>
    </citation>
    <scope>NUCLEOTIDE SEQUENCE [LARGE SCALE GENOMIC DNA]</scope>
    <source>
        <strain evidence="4 5">F11</strain>
    </source>
</reference>
<dbReference type="EMBL" id="ML119059">
    <property type="protein sequence ID" value="ROT36596.1"/>
    <property type="molecule type" value="Genomic_DNA"/>
</dbReference>
<dbReference type="AlphaFoldDB" id="A0A3N2PQF7"/>
<feature type="domain" description="Alpha/beta hydrolase fold-3" evidence="3">
    <location>
        <begin position="373"/>
        <end position="424"/>
    </location>
</feature>
<dbReference type="PANTHER" id="PTHR48081">
    <property type="entry name" value="AB HYDROLASE SUPERFAMILY PROTEIN C4A8.06C"/>
    <property type="match status" value="1"/>
</dbReference>
<dbReference type="InterPro" id="IPR013094">
    <property type="entry name" value="AB_hydrolase_3"/>
</dbReference>
<dbReference type="PANTHER" id="PTHR48081:SF19">
    <property type="entry name" value="AB HYDROLASE SUPERFAMILY PROTEIN C4A8.06C"/>
    <property type="match status" value="1"/>
</dbReference>
<name>A0A3N2PQF7_SODAK</name>
<feature type="domain" description="Alpha/beta hydrolase fold-3" evidence="3">
    <location>
        <begin position="150"/>
        <end position="264"/>
    </location>
</feature>
<keyword evidence="5" id="KW-1185">Reference proteome</keyword>
<dbReference type="InterPro" id="IPR029058">
    <property type="entry name" value="AB_hydrolase_fold"/>
</dbReference>
<accession>A0A3N2PQF7</accession>
<dbReference type="GeneID" id="39582938"/>
<dbReference type="OrthoDB" id="2336090at2759"/>
<evidence type="ECO:0000256" key="1">
    <source>
        <dbReference type="ARBA" id="ARBA00022801"/>
    </source>
</evidence>
<dbReference type="Pfam" id="PF07859">
    <property type="entry name" value="Abhydrolase_3"/>
    <property type="match status" value="2"/>
</dbReference>
<dbReference type="STRING" id="1314773.A0A3N2PQF7"/>
<keyword evidence="1 4" id="KW-0378">Hydrolase</keyword>
<proteinExistence type="predicted"/>
<dbReference type="Proteomes" id="UP000272025">
    <property type="component" value="Unassembled WGS sequence"/>
</dbReference>
<evidence type="ECO:0000256" key="2">
    <source>
        <dbReference type="SAM" id="MobiDB-lite"/>
    </source>
</evidence>
<evidence type="ECO:0000313" key="5">
    <source>
        <dbReference type="Proteomes" id="UP000272025"/>
    </source>
</evidence>
<feature type="region of interest" description="Disordered" evidence="2">
    <location>
        <begin position="698"/>
        <end position="743"/>
    </location>
</feature>
<sequence>MGPLKLNTVSVSFAVTPTVISTLLSHYLNRKALEQKPTASISYHEGLQLIRSFLQFASYHTVEELQSFTSQWVPHPQWVRVKDVIIPKSQLDEAASLLQAQLGQDGIQKVGGHNWWQWRQSENPLKAEWIEMRSDYLERKGSGQSCRRVMLYVHGGAYYFGSVGEHRYQMQRHARKLRARVLAPEYRLAPQYPFPCGLQDCLAAYLYLLSFQEPNTILLAGDSAGGGMILSIMCTLRDQGIPLPAGAILISPWVDLTHSFPSVAEENDLDYIPASGFHHKPSRAWPPPNEDDMAMIKEQAEKKRAGNEKATKTSILEAKQASPFKMAPATGQMINGAAPPESRDLTEKPPEIPNTSILLSLTIDGKHTVVKDQIQMYTTNELLSHPLVSPVTQPTLGGLPPLLIMVGSGEILRDEQIYLAHKCADPAKYAPPEEKMDNAAKELLRRFRPTNVQLQVWDDLCHVAPTLSFTRPSKYMYRSIAQFGAWALARAQEAAIDILDDDAISVISSSESDSGGDMVQQNVGAVETLQNNSSAAHFQVGMAGDTLPPFKEHMIRQRVTRSGVIYPLPPPSELPACTIDPKEIGVAKEMPVRRWLARKKEWETRYARARARVHRKMIEDMAAGFVRYSDGEDPPPTALAGRRKLDSEENIRKPTKSIGLALWSLWGSKHDEMTVERERRAEQQQTEQIPDFVVVTEEVSSQNATPTPVAGPSSPLSPSTERPQTRSRTRSVVDEHQTWQQNEELDERTPIAGLLAMRKESERKAQEEGGAGKSADFLSPDYVTETGVAGKRPFQDGIALPFSLDKEADSASMVTLDSTGGTSDVRPKSPIQSSSRDAVSTQAIPIAGLLHLQNVRGFPVVLPAQQALGDAVLP</sequence>
<feature type="region of interest" description="Disordered" evidence="2">
    <location>
        <begin position="814"/>
        <end position="838"/>
    </location>
</feature>
<gene>
    <name evidence="4" type="ORF">SODALDRAFT_362414</name>
</gene>
<evidence type="ECO:0000313" key="4">
    <source>
        <dbReference type="EMBL" id="ROT36596.1"/>
    </source>
</evidence>
<organism evidence="4 5">
    <name type="scientific">Sodiomyces alkalinus (strain CBS 110278 / VKM F-3762 / F11)</name>
    <name type="common">Alkaliphilic filamentous fungus</name>
    <dbReference type="NCBI Taxonomy" id="1314773"/>
    <lineage>
        <taxon>Eukaryota</taxon>
        <taxon>Fungi</taxon>
        <taxon>Dikarya</taxon>
        <taxon>Ascomycota</taxon>
        <taxon>Pezizomycotina</taxon>
        <taxon>Sordariomycetes</taxon>
        <taxon>Hypocreomycetidae</taxon>
        <taxon>Glomerellales</taxon>
        <taxon>Plectosphaerellaceae</taxon>
        <taxon>Sodiomyces</taxon>
    </lineage>
</organism>
<evidence type="ECO:0000259" key="3">
    <source>
        <dbReference type="Pfam" id="PF07859"/>
    </source>
</evidence>
<dbReference type="GO" id="GO:0016787">
    <property type="term" value="F:hydrolase activity"/>
    <property type="evidence" value="ECO:0007669"/>
    <property type="project" value="UniProtKB-KW"/>
</dbReference>
<dbReference type="Gene3D" id="3.40.50.1820">
    <property type="entry name" value="alpha/beta hydrolase"/>
    <property type="match status" value="1"/>
</dbReference>
<dbReference type="RefSeq" id="XP_028464402.1">
    <property type="nucleotide sequence ID" value="XM_028614460.1"/>
</dbReference>
<protein>
    <submittedName>
        <fullName evidence="4">Alpha/beta-hydrolase</fullName>
    </submittedName>
</protein>
<dbReference type="SUPFAM" id="SSF53474">
    <property type="entry name" value="alpha/beta-Hydrolases"/>
    <property type="match status" value="1"/>
</dbReference>
<dbReference type="InterPro" id="IPR050300">
    <property type="entry name" value="GDXG_lipolytic_enzyme"/>
</dbReference>